<gene>
    <name evidence="20" type="ORF">SAMN04487996_111162</name>
</gene>
<evidence type="ECO:0000256" key="17">
    <source>
        <dbReference type="ARBA" id="ARBA00047295"/>
    </source>
</evidence>
<dbReference type="Pfam" id="PF00122">
    <property type="entry name" value="E1-E2_ATPase"/>
    <property type="match status" value="1"/>
</dbReference>
<dbReference type="Pfam" id="PF13246">
    <property type="entry name" value="Cation_ATPase"/>
    <property type="match status" value="1"/>
</dbReference>
<comment type="catalytic activity">
    <reaction evidence="17">
        <text>Mg(2+)(out) + ATP + H2O = Mg(2+)(in) + ADP + phosphate + H(+)</text>
        <dbReference type="Rhea" id="RHEA:10260"/>
        <dbReference type="ChEBI" id="CHEBI:15377"/>
        <dbReference type="ChEBI" id="CHEBI:15378"/>
        <dbReference type="ChEBI" id="CHEBI:18420"/>
        <dbReference type="ChEBI" id="CHEBI:30616"/>
        <dbReference type="ChEBI" id="CHEBI:43474"/>
        <dbReference type="ChEBI" id="CHEBI:456216"/>
        <dbReference type="EC" id="7.2.2.14"/>
    </reaction>
</comment>
<evidence type="ECO:0000256" key="16">
    <source>
        <dbReference type="ARBA" id="ARBA00029806"/>
    </source>
</evidence>
<dbReference type="InterPro" id="IPR023298">
    <property type="entry name" value="ATPase_P-typ_TM_dom_sf"/>
</dbReference>
<feature type="transmembrane region" description="Helical" evidence="18">
    <location>
        <begin position="649"/>
        <end position="674"/>
    </location>
</feature>
<organism evidence="20 21">
    <name type="scientific">Dyadobacter soli</name>
    <dbReference type="NCBI Taxonomy" id="659014"/>
    <lineage>
        <taxon>Bacteria</taxon>
        <taxon>Pseudomonadati</taxon>
        <taxon>Bacteroidota</taxon>
        <taxon>Cytophagia</taxon>
        <taxon>Cytophagales</taxon>
        <taxon>Spirosomataceae</taxon>
        <taxon>Dyadobacter</taxon>
    </lineage>
</organism>
<dbReference type="Gene3D" id="3.40.50.1000">
    <property type="entry name" value="HAD superfamily/HAD-like"/>
    <property type="match status" value="1"/>
</dbReference>
<dbReference type="SUPFAM" id="SSF81665">
    <property type="entry name" value="Calcium ATPase, transmembrane domain M"/>
    <property type="match status" value="1"/>
</dbReference>
<keyword evidence="13" id="KW-1278">Translocase</keyword>
<sequence>MPAADSISQIQLGQIPLPALYQALGTDGNGLDNEQAAQRLQRALANEPDSGRRSSLALSTLIKQFKSPLVLLLLVAVILSAFLGEVSDTLIIGCIILASGLLSFWQEFKAGQAVEKLQKLISQKITVLREGVEQIIDAEQVVPADLILVKAGDIIPADCRIIDSNELHVNESSLTGESFPAEKMAGQISIQTALSDSFNCLWQGTNVISGTGKALVVRTGGDTVFGKLRQSLSGNSETAFERGIRGFGYFLLQITTVLTLVILAVNIYFGKPLVDSVLFSLALAVGMAPELLPAIMTVAMSKAAARMMERKVIVKKLSSIFNLGEVTVLCTDKTGTITEGSVRVCDAVDAAGKSCQHLRQYAYLNAVMQQGFANPIDQALADLAIGEKGYRRLNEVPYDFIRKRVTVLAASDSGNVMISKGALESILAVCSFLEVGNNDSVLLDQTRRIALLGQYEAYCEQGYRVLGIAVKNTQLGHITRADESEMSFAGFLLLEDPLKPSSLASLHRLRELDVEVKIITGDNRFAAAHIARRLAIESGRILTGPDLDNLSEEAFGQRVMSIAVFAEIEPHQKVRVVKALREQGAVTAYIGDGINDVAAINAADAGISTDNAVDVAKQAADFVLIEKDLSVLADGILEGRKSFANSMKYIFITTGATFGNMFSMAGASLLLPFLPMLPKQILLTNFITDFPALAIASDHVDSQQTTGAGKWNMRMIRRFMVVFGLHSSFFDFLTFYILYFHLKLSGAAFRTGWFIESVVTELLILLVVRSRRPFLTSRPSRSLFRLTFAALAVTVILPASLVANQLGFARITLVEIAWIFGILIAYLISADLLKVRFFRKYEMGRQT</sequence>
<keyword evidence="9 18" id="KW-0812">Transmembrane</keyword>
<dbReference type="PRINTS" id="PR01836">
    <property type="entry name" value="MGATPASE"/>
</dbReference>
<accession>A0A1G7M582</accession>
<feature type="transmembrane region" description="Helical" evidence="18">
    <location>
        <begin position="281"/>
        <end position="301"/>
    </location>
</feature>
<keyword evidence="15 18" id="KW-0472">Membrane</keyword>
<evidence type="ECO:0000256" key="11">
    <source>
        <dbReference type="ARBA" id="ARBA00022840"/>
    </source>
</evidence>
<evidence type="ECO:0000256" key="2">
    <source>
        <dbReference type="ARBA" id="ARBA00004429"/>
    </source>
</evidence>
<name>A0A1G7M582_9BACT</name>
<dbReference type="InterPro" id="IPR001757">
    <property type="entry name" value="P_typ_ATPase"/>
</dbReference>
<evidence type="ECO:0000256" key="15">
    <source>
        <dbReference type="ARBA" id="ARBA00023136"/>
    </source>
</evidence>
<comment type="function">
    <text evidence="1">Mediates magnesium influx to the cytosol.</text>
</comment>
<dbReference type="SFLD" id="SFLDF00027">
    <property type="entry name" value="p-type_atpase"/>
    <property type="match status" value="1"/>
</dbReference>
<comment type="similarity">
    <text evidence="3">Belongs to the cation transport ATPase (P-type) (TC 3.A.3) family. Type IIIB subfamily.</text>
</comment>
<proteinExistence type="inferred from homology"/>
<dbReference type="OrthoDB" id="1521937at2"/>
<dbReference type="Proteomes" id="UP000198748">
    <property type="component" value="Unassembled WGS sequence"/>
</dbReference>
<dbReference type="InterPro" id="IPR006415">
    <property type="entry name" value="P-type_ATPase_IIIB"/>
</dbReference>
<keyword evidence="12" id="KW-0460">Magnesium</keyword>
<feature type="domain" description="Cation-transporting P-type ATPase N-terminal" evidence="19">
    <location>
        <begin position="11"/>
        <end position="85"/>
    </location>
</feature>
<dbReference type="SMART" id="SM00831">
    <property type="entry name" value="Cation_ATPase_N"/>
    <property type="match status" value="1"/>
</dbReference>
<dbReference type="GO" id="GO:0016887">
    <property type="term" value="F:ATP hydrolysis activity"/>
    <property type="evidence" value="ECO:0007669"/>
    <property type="project" value="InterPro"/>
</dbReference>
<evidence type="ECO:0000259" key="19">
    <source>
        <dbReference type="SMART" id="SM00831"/>
    </source>
</evidence>
<dbReference type="InterPro" id="IPR044492">
    <property type="entry name" value="P_typ_ATPase_HD_dom"/>
</dbReference>
<dbReference type="Gene3D" id="3.40.1110.10">
    <property type="entry name" value="Calcium-transporting ATPase, cytoplasmic domain N"/>
    <property type="match status" value="1"/>
</dbReference>
<evidence type="ECO:0000256" key="14">
    <source>
        <dbReference type="ARBA" id="ARBA00022989"/>
    </source>
</evidence>
<dbReference type="SUPFAM" id="SSF56784">
    <property type="entry name" value="HAD-like"/>
    <property type="match status" value="1"/>
</dbReference>
<dbReference type="NCBIfam" id="TIGR01524">
    <property type="entry name" value="ATPase-IIIB_Mg"/>
    <property type="match status" value="1"/>
</dbReference>
<feature type="transmembrane region" description="Helical" evidence="18">
    <location>
        <begin position="808"/>
        <end position="833"/>
    </location>
</feature>
<dbReference type="InterPro" id="IPR059000">
    <property type="entry name" value="ATPase_P-type_domA"/>
</dbReference>
<reference evidence="21" key="1">
    <citation type="submission" date="2016-10" db="EMBL/GenBank/DDBJ databases">
        <authorList>
            <person name="Varghese N."/>
            <person name="Submissions S."/>
        </authorList>
    </citation>
    <scope>NUCLEOTIDE SEQUENCE [LARGE SCALE GENOMIC DNA]</scope>
    <source>
        <strain evidence="21">DSM 25329</strain>
    </source>
</reference>
<dbReference type="NCBIfam" id="TIGR01494">
    <property type="entry name" value="ATPase_P-type"/>
    <property type="match status" value="2"/>
</dbReference>
<dbReference type="EC" id="7.2.2.14" evidence="4"/>
<evidence type="ECO:0000256" key="9">
    <source>
        <dbReference type="ARBA" id="ARBA00022692"/>
    </source>
</evidence>
<dbReference type="InterPro" id="IPR018303">
    <property type="entry name" value="ATPase_P-typ_P_site"/>
</dbReference>
<evidence type="ECO:0000256" key="8">
    <source>
        <dbReference type="ARBA" id="ARBA00022553"/>
    </source>
</evidence>
<evidence type="ECO:0000256" key="6">
    <source>
        <dbReference type="ARBA" id="ARBA00022475"/>
    </source>
</evidence>
<dbReference type="InterPro" id="IPR023299">
    <property type="entry name" value="ATPase_P-typ_cyto_dom_N"/>
</dbReference>
<dbReference type="SUPFAM" id="SSF81660">
    <property type="entry name" value="Metal cation-transporting ATPase, ATP-binding domain N"/>
    <property type="match status" value="1"/>
</dbReference>
<dbReference type="Pfam" id="PF00689">
    <property type="entry name" value="Cation_ATPase_C"/>
    <property type="match status" value="1"/>
</dbReference>
<evidence type="ECO:0000313" key="20">
    <source>
        <dbReference type="EMBL" id="SDF56756.1"/>
    </source>
</evidence>
<dbReference type="AlphaFoldDB" id="A0A1G7M582"/>
<evidence type="ECO:0000256" key="3">
    <source>
        <dbReference type="ARBA" id="ARBA00008746"/>
    </source>
</evidence>
<evidence type="ECO:0000256" key="5">
    <source>
        <dbReference type="ARBA" id="ARBA00013555"/>
    </source>
</evidence>
<keyword evidence="10" id="KW-0547">Nucleotide-binding</keyword>
<comment type="subcellular location">
    <subcellularLocation>
        <location evidence="2">Cell inner membrane</location>
        <topology evidence="2">Multi-pass membrane protein</topology>
    </subcellularLocation>
</comment>
<evidence type="ECO:0000313" key="21">
    <source>
        <dbReference type="Proteomes" id="UP000198748"/>
    </source>
</evidence>
<dbReference type="SUPFAM" id="SSF81653">
    <property type="entry name" value="Calcium ATPase, transduction domain A"/>
    <property type="match status" value="1"/>
</dbReference>
<dbReference type="InterPro" id="IPR023214">
    <property type="entry name" value="HAD_sf"/>
</dbReference>
<dbReference type="InterPro" id="IPR008250">
    <property type="entry name" value="ATPase_P-typ_transduc_dom_A_sf"/>
</dbReference>
<evidence type="ECO:0000256" key="1">
    <source>
        <dbReference type="ARBA" id="ARBA00003954"/>
    </source>
</evidence>
<feature type="transmembrane region" description="Helical" evidence="18">
    <location>
        <begin position="719"/>
        <end position="739"/>
    </location>
</feature>
<dbReference type="Gene3D" id="2.70.150.10">
    <property type="entry name" value="Calcium-transporting ATPase, cytoplasmic transduction domain A"/>
    <property type="match status" value="1"/>
</dbReference>
<dbReference type="InterPro" id="IPR036412">
    <property type="entry name" value="HAD-like_sf"/>
</dbReference>
<keyword evidence="21" id="KW-1185">Reference proteome</keyword>
<dbReference type="SFLD" id="SFLDG00002">
    <property type="entry name" value="C1.7:_P-type_atpase_like"/>
    <property type="match status" value="1"/>
</dbReference>
<dbReference type="Gene3D" id="1.20.1110.10">
    <property type="entry name" value="Calcium-transporting ATPase, transmembrane domain"/>
    <property type="match status" value="1"/>
</dbReference>
<feature type="transmembrane region" description="Helical" evidence="18">
    <location>
        <begin position="68"/>
        <end position="84"/>
    </location>
</feature>
<dbReference type="InterPro" id="IPR004014">
    <property type="entry name" value="ATPase_P-typ_cation-transptr_N"/>
</dbReference>
<dbReference type="InterPro" id="IPR006068">
    <property type="entry name" value="ATPase_P-typ_cation-transptr_C"/>
</dbReference>
<keyword evidence="14 18" id="KW-1133">Transmembrane helix</keyword>
<dbReference type="STRING" id="659014.SAMN04487996_111162"/>
<feature type="transmembrane region" description="Helical" evidence="18">
    <location>
        <begin position="751"/>
        <end position="770"/>
    </location>
</feature>
<evidence type="ECO:0000256" key="12">
    <source>
        <dbReference type="ARBA" id="ARBA00022842"/>
    </source>
</evidence>
<dbReference type="Pfam" id="PF00690">
    <property type="entry name" value="Cation_ATPase_N"/>
    <property type="match status" value="1"/>
</dbReference>
<dbReference type="GO" id="GO:0015444">
    <property type="term" value="F:P-type magnesium transporter activity"/>
    <property type="evidence" value="ECO:0007669"/>
    <property type="project" value="UniProtKB-EC"/>
</dbReference>
<evidence type="ECO:0000256" key="13">
    <source>
        <dbReference type="ARBA" id="ARBA00022967"/>
    </source>
</evidence>
<evidence type="ECO:0000256" key="7">
    <source>
        <dbReference type="ARBA" id="ARBA00022519"/>
    </source>
</evidence>
<evidence type="ECO:0000256" key="4">
    <source>
        <dbReference type="ARBA" id="ARBA00012786"/>
    </source>
</evidence>
<dbReference type="RefSeq" id="WP_090153470.1">
    <property type="nucleotide sequence ID" value="NZ_FNAN01000011.1"/>
</dbReference>
<evidence type="ECO:0000256" key="10">
    <source>
        <dbReference type="ARBA" id="ARBA00022741"/>
    </source>
</evidence>
<dbReference type="PROSITE" id="PS00154">
    <property type="entry name" value="ATPASE_E1_E2"/>
    <property type="match status" value="1"/>
</dbReference>
<feature type="transmembrane region" description="Helical" evidence="18">
    <location>
        <begin position="782"/>
        <end position="802"/>
    </location>
</feature>
<dbReference type="SFLD" id="SFLDS00003">
    <property type="entry name" value="Haloacid_Dehalogenase"/>
    <property type="match status" value="1"/>
</dbReference>
<keyword evidence="7" id="KW-0997">Cell inner membrane</keyword>
<keyword evidence="6" id="KW-1003">Cell membrane</keyword>
<dbReference type="EMBL" id="FNAN01000011">
    <property type="protein sequence ID" value="SDF56756.1"/>
    <property type="molecule type" value="Genomic_DNA"/>
</dbReference>
<keyword evidence="8" id="KW-0597">Phosphoprotein</keyword>
<dbReference type="PANTHER" id="PTHR42861">
    <property type="entry name" value="CALCIUM-TRANSPORTING ATPASE"/>
    <property type="match status" value="1"/>
</dbReference>
<feature type="transmembrane region" description="Helical" evidence="18">
    <location>
        <begin position="247"/>
        <end position="269"/>
    </location>
</feature>
<keyword evidence="11" id="KW-0067">ATP-binding</keyword>
<dbReference type="GO" id="GO:0005524">
    <property type="term" value="F:ATP binding"/>
    <property type="evidence" value="ECO:0007669"/>
    <property type="project" value="UniProtKB-KW"/>
</dbReference>
<dbReference type="GO" id="GO:0005886">
    <property type="term" value="C:plasma membrane"/>
    <property type="evidence" value="ECO:0007669"/>
    <property type="project" value="UniProtKB-SubCell"/>
</dbReference>
<evidence type="ECO:0000256" key="18">
    <source>
        <dbReference type="SAM" id="Phobius"/>
    </source>
</evidence>
<protein>
    <recommendedName>
        <fullName evidence="5">Magnesium-transporting ATPase, P-type 1</fullName>
        <ecNumber evidence="4">7.2.2.14</ecNumber>
    </recommendedName>
    <alternativeName>
        <fullName evidence="16">Mg(2+) transport ATPase, P-type 1</fullName>
    </alternativeName>
</protein>